<name>B6GD30_9ACTN</name>
<evidence type="ECO:0000313" key="3">
    <source>
        <dbReference type="EMBL" id="EEA89810.1"/>
    </source>
</evidence>
<feature type="transmembrane region" description="Helical" evidence="2">
    <location>
        <begin position="86"/>
        <end position="105"/>
    </location>
</feature>
<dbReference type="EMBL" id="ABXJ01000118">
    <property type="protein sequence ID" value="EEA89810.1"/>
    <property type="molecule type" value="Genomic_DNA"/>
</dbReference>
<accession>B6GD30</accession>
<feature type="region of interest" description="Disordered" evidence="1">
    <location>
        <begin position="1"/>
        <end position="79"/>
    </location>
</feature>
<reference evidence="3 4" key="1">
    <citation type="submission" date="2008-10" db="EMBL/GenBank/DDBJ databases">
        <title>Draft genome sequence of Collinsella stercoris (DSM 13279).</title>
        <authorList>
            <person name="Sudarsanam P."/>
            <person name="Ley R."/>
            <person name="Guruge J."/>
            <person name="Turnbaugh P.J."/>
            <person name="Mahowald M."/>
            <person name="Liep D."/>
            <person name="Gordon J."/>
        </authorList>
    </citation>
    <scope>NUCLEOTIDE SEQUENCE [LARGE SCALE GENOMIC DNA]</scope>
    <source>
        <strain evidence="3 4">DSM 13279</strain>
    </source>
</reference>
<keyword evidence="2" id="KW-0812">Transmembrane</keyword>
<reference evidence="3 4" key="2">
    <citation type="submission" date="2008-10" db="EMBL/GenBank/DDBJ databases">
        <authorList>
            <person name="Fulton L."/>
            <person name="Clifton S."/>
            <person name="Fulton B."/>
            <person name="Xu J."/>
            <person name="Minx P."/>
            <person name="Pepin K.H."/>
            <person name="Johnson M."/>
            <person name="Thiruvilangam P."/>
            <person name="Bhonagiri V."/>
            <person name="Nash W.E."/>
            <person name="Mardis E.R."/>
            <person name="Wilson R.K."/>
        </authorList>
    </citation>
    <scope>NUCLEOTIDE SEQUENCE [LARGE SCALE GENOMIC DNA]</scope>
    <source>
        <strain evidence="3 4">DSM 13279</strain>
    </source>
</reference>
<evidence type="ECO:0000256" key="2">
    <source>
        <dbReference type="SAM" id="Phobius"/>
    </source>
</evidence>
<proteinExistence type="predicted"/>
<dbReference type="RefSeq" id="WP_006721637.1">
    <property type="nucleotide sequence ID" value="NZ_CP085935.1"/>
</dbReference>
<gene>
    <name evidence="3" type="ORF">COLSTE_02008</name>
</gene>
<keyword evidence="4" id="KW-1185">Reference proteome</keyword>
<sequence>MSSTFDASGYRSELDKLSFSTEQKSRMAQRLAKEAESAPTSDARPAAILEMNDAMGARSSTRRASRPGRTANATRTARRRGKVSRIAAVLGIVAMLTLGGGAAYATGTLARAADSLASVFGAGPAQTELINRIGRPIGASCTSNGITITADAIIGMRHAYAVIYTVEKDDGTAFDELTVNKNDSYNLKIEGGGSINALTAVRLGMKGMGGTSFTFDADPSDNALQYVELMSIGESNSALVGETLHFSATELAYIPTSEDGQRDLPRVTLATGNWDMSFKIDYKDLSVDLPSGQQFTVNGNNAVVDELAISPLGATITYTVDAVDGPSEPSGLETNPERRAGHGDLTVTFTDGTVQELGSGYSSWPQDGKTVVQKTWFFDQIHELDDIQSITVGNLTVPIQ</sequence>
<keyword evidence="2" id="KW-1133">Transmembrane helix</keyword>
<dbReference type="HOGENOM" id="CLU_786939_0_0_11"/>
<keyword evidence="2" id="KW-0472">Membrane</keyword>
<comment type="caution">
    <text evidence="3">The sequence shown here is derived from an EMBL/GenBank/DDBJ whole genome shotgun (WGS) entry which is preliminary data.</text>
</comment>
<dbReference type="STRING" id="445975.COLSTE_02008"/>
<organism evidence="3 4">
    <name type="scientific">Collinsella stercoris DSM 13279</name>
    <dbReference type="NCBI Taxonomy" id="445975"/>
    <lineage>
        <taxon>Bacteria</taxon>
        <taxon>Bacillati</taxon>
        <taxon>Actinomycetota</taxon>
        <taxon>Coriobacteriia</taxon>
        <taxon>Coriobacteriales</taxon>
        <taxon>Coriobacteriaceae</taxon>
        <taxon>Collinsella</taxon>
    </lineage>
</organism>
<dbReference type="AlphaFoldDB" id="B6GD30"/>
<dbReference type="GeneID" id="98003650"/>
<dbReference type="OrthoDB" id="3172935at2"/>
<dbReference type="eggNOG" id="ENOG502ZMBC">
    <property type="taxonomic scope" value="Bacteria"/>
</dbReference>
<protein>
    <submittedName>
        <fullName evidence="3">Uncharacterized protein</fullName>
    </submittedName>
</protein>
<dbReference type="Proteomes" id="UP000003560">
    <property type="component" value="Unassembled WGS sequence"/>
</dbReference>
<evidence type="ECO:0000313" key="4">
    <source>
        <dbReference type="Proteomes" id="UP000003560"/>
    </source>
</evidence>
<evidence type="ECO:0000256" key="1">
    <source>
        <dbReference type="SAM" id="MobiDB-lite"/>
    </source>
</evidence>